<gene>
    <name evidence="11" type="ORF">ATEG_08338</name>
</gene>
<evidence type="ECO:0000256" key="6">
    <source>
        <dbReference type="ARBA" id="ARBA00023040"/>
    </source>
</evidence>
<evidence type="ECO:0000256" key="4">
    <source>
        <dbReference type="ARBA" id="ARBA00022692"/>
    </source>
</evidence>
<evidence type="ECO:0008006" key="13">
    <source>
        <dbReference type="Google" id="ProtNLM"/>
    </source>
</evidence>
<protein>
    <recommendedName>
        <fullName evidence="13">Pheromone a factor receptor</fullName>
    </recommendedName>
</protein>
<dbReference type="EMBL" id="CH476605">
    <property type="protein sequence ID" value="EAU31511.1"/>
    <property type="molecule type" value="Genomic_DNA"/>
</dbReference>
<dbReference type="PANTHER" id="PTHR28097">
    <property type="entry name" value="PHEROMONE A FACTOR RECEPTOR"/>
    <property type="match status" value="1"/>
</dbReference>
<evidence type="ECO:0000256" key="9">
    <source>
        <dbReference type="ARBA" id="ARBA00023224"/>
    </source>
</evidence>
<proteinExistence type="inferred from homology"/>
<reference evidence="12" key="1">
    <citation type="submission" date="2005-09" db="EMBL/GenBank/DDBJ databases">
        <title>Annotation of the Aspergillus terreus NIH2624 genome.</title>
        <authorList>
            <person name="Birren B.W."/>
            <person name="Lander E.S."/>
            <person name="Galagan J.E."/>
            <person name="Nusbaum C."/>
            <person name="Devon K."/>
            <person name="Henn M."/>
            <person name="Ma L.-J."/>
            <person name="Jaffe D.B."/>
            <person name="Butler J."/>
            <person name="Alvarez P."/>
            <person name="Gnerre S."/>
            <person name="Grabherr M."/>
            <person name="Kleber M."/>
            <person name="Mauceli E.W."/>
            <person name="Brockman W."/>
            <person name="Rounsley S."/>
            <person name="Young S.K."/>
            <person name="LaButti K."/>
            <person name="Pushparaj V."/>
            <person name="DeCaprio D."/>
            <person name="Crawford M."/>
            <person name="Koehrsen M."/>
            <person name="Engels R."/>
            <person name="Montgomery P."/>
            <person name="Pearson M."/>
            <person name="Howarth C."/>
            <person name="Larson L."/>
            <person name="Luoma S."/>
            <person name="White J."/>
            <person name="Alvarado L."/>
            <person name="Kodira C.D."/>
            <person name="Zeng Q."/>
            <person name="Oleary S."/>
            <person name="Yandava C."/>
            <person name="Denning D.W."/>
            <person name="Nierman W.C."/>
            <person name="Milne T."/>
            <person name="Madden K."/>
        </authorList>
    </citation>
    <scope>NUCLEOTIDE SEQUENCE [LARGE SCALE GENOMIC DNA]</scope>
    <source>
        <strain evidence="12">NIH 2624 / FGSC A1156</strain>
    </source>
</reference>
<dbReference type="eggNOG" id="ENOG502S44N">
    <property type="taxonomic scope" value="Eukaryota"/>
</dbReference>
<dbReference type="OrthoDB" id="2874149at2759"/>
<evidence type="ECO:0000256" key="10">
    <source>
        <dbReference type="SAM" id="Phobius"/>
    </source>
</evidence>
<name>Q0CD96_ASPTN</name>
<feature type="transmembrane region" description="Helical" evidence="10">
    <location>
        <begin position="215"/>
        <end position="235"/>
    </location>
</feature>
<evidence type="ECO:0000256" key="2">
    <source>
        <dbReference type="ARBA" id="ARBA00011085"/>
    </source>
</evidence>
<accession>Q0CD96</accession>
<feature type="transmembrane region" description="Helical" evidence="10">
    <location>
        <begin position="160"/>
        <end position="187"/>
    </location>
</feature>
<dbReference type="PANTHER" id="PTHR28097:SF1">
    <property type="entry name" value="PHEROMONE A FACTOR RECEPTOR"/>
    <property type="match status" value="1"/>
</dbReference>
<dbReference type="AlphaFoldDB" id="Q0CD96"/>
<keyword evidence="9" id="KW-0807">Transducer</keyword>
<evidence type="ECO:0000256" key="8">
    <source>
        <dbReference type="ARBA" id="ARBA00023170"/>
    </source>
</evidence>
<feature type="transmembrane region" description="Helical" evidence="10">
    <location>
        <begin position="39"/>
        <end position="58"/>
    </location>
</feature>
<dbReference type="VEuPathDB" id="FungiDB:ATEG_08338"/>
<evidence type="ECO:0000256" key="7">
    <source>
        <dbReference type="ARBA" id="ARBA00023136"/>
    </source>
</evidence>
<dbReference type="InterPro" id="IPR001499">
    <property type="entry name" value="GPCR_STE3"/>
</dbReference>
<dbReference type="GeneID" id="4353203"/>
<dbReference type="GO" id="GO:0000750">
    <property type="term" value="P:pheromone-dependent signal transduction involved in conjugation with cellular fusion"/>
    <property type="evidence" value="ECO:0007669"/>
    <property type="project" value="TreeGrafter"/>
</dbReference>
<dbReference type="STRING" id="341663.Q0CD96"/>
<dbReference type="RefSeq" id="XP_001216959.1">
    <property type="nucleotide sequence ID" value="XM_001216959.1"/>
</dbReference>
<evidence type="ECO:0000313" key="12">
    <source>
        <dbReference type="Proteomes" id="UP000007963"/>
    </source>
</evidence>
<feature type="transmembrane region" description="Helical" evidence="10">
    <location>
        <begin position="6"/>
        <end position="27"/>
    </location>
</feature>
<feature type="transmembrane region" description="Helical" evidence="10">
    <location>
        <begin position="119"/>
        <end position="140"/>
    </location>
</feature>
<dbReference type="CDD" id="cd14966">
    <property type="entry name" value="7tmD_STE3"/>
    <property type="match status" value="1"/>
</dbReference>
<dbReference type="OMA" id="RWIQVTC"/>
<dbReference type="Pfam" id="PF02076">
    <property type="entry name" value="STE3"/>
    <property type="match status" value="1"/>
</dbReference>
<dbReference type="PRINTS" id="PR00899">
    <property type="entry name" value="GPCRSTE3"/>
</dbReference>
<dbReference type="Proteomes" id="UP000007963">
    <property type="component" value="Unassembled WGS sequence"/>
</dbReference>
<feature type="transmembrane region" description="Helical" evidence="10">
    <location>
        <begin position="274"/>
        <end position="294"/>
    </location>
</feature>
<keyword evidence="6" id="KW-0297">G-protein coupled receptor</keyword>
<evidence type="ECO:0000256" key="1">
    <source>
        <dbReference type="ARBA" id="ARBA00004141"/>
    </source>
</evidence>
<dbReference type="GO" id="GO:0005886">
    <property type="term" value="C:plasma membrane"/>
    <property type="evidence" value="ECO:0007669"/>
    <property type="project" value="TreeGrafter"/>
</dbReference>
<comment type="subcellular location">
    <subcellularLocation>
        <location evidence="1">Membrane</location>
        <topology evidence="1">Multi-pass membrane protein</topology>
    </subcellularLocation>
</comment>
<keyword evidence="4 10" id="KW-0812">Transmembrane</keyword>
<feature type="transmembrane region" description="Helical" evidence="10">
    <location>
        <begin position="78"/>
        <end position="98"/>
    </location>
</feature>
<sequence length="442" mass="50439">MALYAQTLLVPILSVVSMVLSITPLILHWQNRNWPATCLICWCLGLNLFNVVNALIWPNDDIDSWWSGVGLCDLEVKIMIASYVAVPGNLLCIFRNLASVLDTRRATLVPSKQQRWRNHFIDILFCIVVPVMAMITHIIYQKSRYVLWGISGCVNSFDESWVSFVLSFIWPPIICFIAGYYCGLVLYRLHKYRSQFGSILESANSNLSKSRFLRLFFLSFVMLLAIIPTQIFVIYKNVQYSYPWHRYSWSTAHSPDWGTIPKWRSDGEVFFDRWVPITSGFLFFLFFGCGHDAARIYRTVLRFFGFTCVRGPPLASTVSSGTGSMNSRAKILGRKKRSSDSRTYVNNITSTRVAGTIYEDLEMGASVPRGPKRSAWLRLFKLSSRVRKPPTPDLSTPLNLICTNAWAGTSMSRGSSDFTETPTRRDFIRVKQVISQESEVQL</sequence>
<keyword evidence="8" id="KW-0675">Receptor</keyword>
<keyword evidence="7 10" id="KW-0472">Membrane</keyword>
<comment type="similarity">
    <text evidence="2">Belongs to the G-protein coupled receptor 4 family.</text>
</comment>
<evidence type="ECO:0000256" key="5">
    <source>
        <dbReference type="ARBA" id="ARBA00022989"/>
    </source>
</evidence>
<dbReference type="GO" id="GO:0004932">
    <property type="term" value="F:mating-type factor pheromone receptor activity"/>
    <property type="evidence" value="ECO:0007669"/>
    <property type="project" value="InterPro"/>
</dbReference>
<keyword evidence="5 10" id="KW-1133">Transmembrane helix</keyword>
<organism evidence="11 12">
    <name type="scientific">Aspergillus terreus (strain NIH 2624 / FGSC A1156)</name>
    <dbReference type="NCBI Taxonomy" id="341663"/>
    <lineage>
        <taxon>Eukaryota</taxon>
        <taxon>Fungi</taxon>
        <taxon>Dikarya</taxon>
        <taxon>Ascomycota</taxon>
        <taxon>Pezizomycotina</taxon>
        <taxon>Eurotiomycetes</taxon>
        <taxon>Eurotiomycetidae</taxon>
        <taxon>Eurotiales</taxon>
        <taxon>Aspergillaceae</taxon>
        <taxon>Aspergillus</taxon>
        <taxon>Aspergillus subgen. Circumdati</taxon>
    </lineage>
</organism>
<dbReference type="HOGENOM" id="CLU_027592_3_2_1"/>
<evidence type="ECO:0000313" key="11">
    <source>
        <dbReference type="EMBL" id="EAU31511.1"/>
    </source>
</evidence>
<keyword evidence="3" id="KW-0589">Pheromone response</keyword>
<evidence type="ECO:0000256" key="3">
    <source>
        <dbReference type="ARBA" id="ARBA00022507"/>
    </source>
</evidence>